<reference evidence="3 4" key="1">
    <citation type="submission" date="2016-08" db="EMBL/GenBank/DDBJ databases">
        <title>Complete genome sequence of Streptomyces agglomeratus strain 6-3-2, a novel anti-MRSA actinomycete isolated from Wuli of Tebit, China.</title>
        <authorList>
            <person name="Chen X."/>
        </authorList>
    </citation>
    <scope>NUCLEOTIDE SEQUENCE [LARGE SCALE GENOMIC DNA]</scope>
    <source>
        <strain evidence="3 4">6-3-2</strain>
    </source>
</reference>
<dbReference type="Pfam" id="PF00881">
    <property type="entry name" value="Nitroreductase"/>
    <property type="match status" value="1"/>
</dbReference>
<protein>
    <recommendedName>
        <fullName evidence="2">Nitroreductase domain-containing protein</fullName>
    </recommendedName>
</protein>
<dbReference type="EMBL" id="MEHJ01000001">
    <property type="protein sequence ID" value="OEJ28446.1"/>
    <property type="molecule type" value="Genomic_DNA"/>
</dbReference>
<dbReference type="STRING" id="285458.BGM19_04620"/>
<dbReference type="GO" id="GO:0016491">
    <property type="term" value="F:oxidoreductase activity"/>
    <property type="evidence" value="ECO:0007669"/>
    <property type="project" value="InterPro"/>
</dbReference>
<keyword evidence="4" id="KW-1185">Reference proteome</keyword>
<name>A0A1E5PG06_9ACTN</name>
<feature type="compositionally biased region" description="Pro residues" evidence="1">
    <location>
        <begin position="286"/>
        <end position="299"/>
    </location>
</feature>
<evidence type="ECO:0000256" key="1">
    <source>
        <dbReference type="SAM" id="MobiDB-lite"/>
    </source>
</evidence>
<comment type="caution">
    <text evidence="3">The sequence shown here is derived from an EMBL/GenBank/DDBJ whole genome shotgun (WGS) entry which is preliminary data.</text>
</comment>
<feature type="compositionally biased region" description="Low complexity" evidence="1">
    <location>
        <begin position="1"/>
        <end position="25"/>
    </location>
</feature>
<evidence type="ECO:0000259" key="2">
    <source>
        <dbReference type="Pfam" id="PF00881"/>
    </source>
</evidence>
<dbReference type="RefSeq" id="WP_069935658.1">
    <property type="nucleotide sequence ID" value="NZ_MEHJ01000001.1"/>
</dbReference>
<dbReference type="SUPFAM" id="SSF55469">
    <property type="entry name" value="FMN-dependent nitroreductase-like"/>
    <property type="match status" value="1"/>
</dbReference>
<feature type="domain" description="Nitroreductase" evidence="2">
    <location>
        <begin position="364"/>
        <end position="456"/>
    </location>
</feature>
<evidence type="ECO:0000313" key="3">
    <source>
        <dbReference type="EMBL" id="OEJ28446.1"/>
    </source>
</evidence>
<sequence length="461" mass="47149">MSTTNDVPTSDVPSPHDVPSSTTTDQAARTSLAMARSGAVPGPETPAGRAAVWTSPAQPLTVGAGRPDLDHVLRHSLAAPEGTNGRLRPAPSAGALHPVNAHLLMGPGGPLPAGRYAYDPLTHRAHPRGAAPGDVPDGTLVVLTVHARRTVSHYGHRALPLLLLDAGHAAAALARAGAAAVCLDADGALLSAAAGLPRSARWRRTWPGTEPQHPLAAVALGPAADHAEHALRRWAAWGPGPPPRPEPAAGRVSPVLAQTWRALDDMTSAAARPGEWTPTRAHLATQPPPSRRSAPPPLRGAPAPEVLARVLARAADASPPGGPKWCAAVGGPRPALLELARDGAADGAREHGRGPALRRLASGDARPTLAVWAAGQAWIADAGAVLLAYGCPEAADAGRVRREHLAAGYAAGLAQYAATELGLASRPVGSWQQADLGAALGAPPGRDWIVHGLAMGRDDHQ</sequence>
<dbReference type="Proteomes" id="UP000095759">
    <property type="component" value="Unassembled WGS sequence"/>
</dbReference>
<feature type="region of interest" description="Disordered" evidence="1">
    <location>
        <begin position="1"/>
        <end position="50"/>
    </location>
</feature>
<proteinExistence type="predicted"/>
<evidence type="ECO:0000313" key="4">
    <source>
        <dbReference type="Proteomes" id="UP000095759"/>
    </source>
</evidence>
<feature type="region of interest" description="Disordered" evidence="1">
    <location>
        <begin position="270"/>
        <end position="302"/>
    </location>
</feature>
<dbReference type="Gene3D" id="3.40.109.10">
    <property type="entry name" value="NADH Oxidase"/>
    <property type="match status" value="2"/>
</dbReference>
<organism evidence="3 4">
    <name type="scientific">Streptomyces agglomeratus</name>
    <dbReference type="NCBI Taxonomy" id="285458"/>
    <lineage>
        <taxon>Bacteria</taxon>
        <taxon>Bacillati</taxon>
        <taxon>Actinomycetota</taxon>
        <taxon>Actinomycetes</taxon>
        <taxon>Kitasatosporales</taxon>
        <taxon>Streptomycetaceae</taxon>
        <taxon>Streptomyces</taxon>
    </lineage>
</organism>
<dbReference type="AlphaFoldDB" id="A0A1E5PG06"/>
<dbReference type="InterPro" id="IPR000415">
    <property type="entry name" value="Nitroreductase-like"/>
</dbReference>
<dbReference type="InterPro" id="IPR029479">
    <property type="entry name" value="Nitroreductase"/>
</dbReference>
<gene>
    <name evidence="3" type="ORF">AS594_32130</name>
</gene>
<accession>A0A1E5PG06</accession>